<proteinExistence type="predicted"/>
<protein>
    <submittedName>
        <fullName evidence="1">Cro/Cl family transcriptional regulator</fullName>
    </submittedName>
</protein>
<dbReference type="SUPFAM" id="SSF47413">
    <property type="entry name" value="lambda repressor-like DNA-binding domains"/>
    <property type="match status" value="1"/>
</dbReference>
<dbReference type="Gene3D" id="1.10.260.40">
    <property type="entry name" value="lambda repressor-like DNA-binding domains"/>
    <property type="match status" value="1"/>
</dbReference>
<dbReference type="KEGG" id="drg:H9K76_18460"/>
<evidence type="ECO:0000313" key="1">
    <source>
        <dbReference type="EMBL" id="QNN56500.1"/>
    </source>
</evidence>
<dbReference type="AlphaFoldDB" id="A0A7G9RLM5"/>
<organism evidence="1 2">
    <name type="scientific">Diaphorobacter ruginosibacter</name>
    <dbReference type="NCBI Taxonomy" id="1715720"/>
    <lineage>
        <taxon>Bacteria</taxon>
        <taxon>Pseudomonadati</taxon>
        <taxon>Pseudomonadota</taxon>
        <taxon>Betaproteobacteria</taxon>
        <taxon>Burkholderiales</taxon>
        <taxon>Comamonadaceae</taxon>
        <taxon>Diaphorobacter</taxon>
    </lineage>
</organism>
<gene>
    <name evidence="1" type="ORF">H9K76_18460</name>
</gene>
<sequence length="75" mass="8146">MNTAELITFFRTQAVAARALGCAQSTIAEWVAGGAIPDCRQYQVQLATQGVLKADKPALRCLSLYATPLFSRQED</sequence>
<accession>A0A7G9RLM5</accession>
<name>A0A7G9RLM5_9BURK</name>
<dbReference type="GO" id="GO:0003677">
    <property type="term" value="F:DNA binding"/>
    <property type="evidence" value="ECO:0007669"/>
    <property type="project" value="InterPro"/>
</dbReference>
<dbReference type="Pfam" id="PF14549">
    <property type="entry name" value="P22_Cro"/>
    <property type="match status" value="1"/>
</dbReference>
<dbReference type="InterPro" id="IPR010982">
    <property type="entry name" value="Lambda_DNA-bd_dom_sf"/>
</dbReference>
<keyword evidence="2" id="KW-1185">Reference proteome</keyword>
<dbReference type="RefSeq" id="WP_187596766.1">
    <property type="nucleotide sequence ID" value="NZ_CP060714.1"/>
</dbReference>
<evidence type="ECO:0000313" key="2">
    <source>
        <dbReference type="Proteomes" id="UP000515811"/>
    </source>
</evidence>
<dbReference type="EMBL" id="CP060714">
    <property type="protein sequence ID" value="QNN56500.1"/>
    <property type="molecule type" value="Genomic_DNA"/>
</dbReference>
<reference evidence="1 2" key="1">
    <citation type="submission" date="2020-08" db="EMBL/GenBank/DDBJ databases">
        <title>Genome sequence of Diaphorobacter ruginosibacter DSM 27467T.</title>
        <authorList>
            <person name="Hyun D.-W."/>
            <person name="Bae J.-W."/>
        </authorList>
    </citation>
    <scope>NUCLEOTIDE SEQUENCE [LARGE SCALE GENOMIC DNA]</scope>
    <source>
        <strain evidence="1 2">DSM 27467</strain>
    </source>
</reference>
<dbReference type="Proteomes" id="UP000515811">
    <property type="component" value="Chromosome"/>
</dbReference>